<dbReference type="HOGENOM" id="CLU_031445_2_0_11"/>
<evidence type="ECO:0000313" key="3">
    <source>
        <dbReference type="Proteomes" id="UP000013167"/>
    </source>
</evidence>
<reference evidence="2 3" key="1">
    <citation type="journal article" date="2013" name="ISME J.">
        <title>A metabolic model for members of the genus Tetrasphaera involved in enhanced biological phosphorus removal.</title>
        <authorList>
            <person name="Kristiansen R."/>
            <person name="Nguyen H.T.T."/>
            <person name="Saunders A.M."/>
            <person name="Nielsen J.L."/>
            <person name="Wimmer R."/>
            <person name="Le V.Q."/>
            <person name="McIlroy S.J."/>
            <person name="Petrovski S."/>
            <person name="Seviour R.J."/>
            <person name="Calteau A."/>
            <person name="Nielsen K.L."/>
            <person name="Nielsen P.H."/>
        </authorList>
    </citation>
    <scope>NUCLEOTIDE SEQUENCE [LARGE SCALE GENOMIC DNA]</scope>
    <source>
        <strain evidence="2 3">Lp2</strain>
    </source>
</reference>
<evidence type="ECO:0000313" key="2">
    <source>
        <dbReference type="EMBL" id="CCH68518.1"/>
    </source>
</evidence>
<dbReference type="EMBL" id="CAIZ01000008">
    <property type="protein sequence ID" value="CCH68518.1"/>
    <property type="molecule type" value="Genomic_DNA"/>
</dbReference>
<feature type="domain" description="Dynamin N-terminal" evidence="1">
    <location>
        <begin position="44"/>
        <end position="146"/>
    </location>
</feature>
<accession>N0DXD6</accession>
<dbReference type="Gene3D" id="3.40.50.300">
    <property type="entry name" value="P-loop containing nucleotide triphosphate hydrolases"/>
    <property type="match status" value="1"/>
</dbReference>
<dbReference type="SUPFAM" id="SSF52540">
    <property type="entry name" value="P-loop containing nucleoside triphosphate hydrolases"/>
    <property type="match status" value="1"/>
</dbReference>
<dbReference type="eggNOG" id="COG0699">
    <property type="taxonomic scope" value="Bacteria"/>
</dbReference>
<protein>
    <recommendedName>
        <fullName evidence="1">Dynamin N-terminal domain-containing protein</fullName>
    </recommendedName>
</protein>
<dbReference type="Pfam" id="PF00350">
    <property type="entry name" value="Dynamin_N"/>
    <property type="match status" value="1"/>
</dbReference>
<dbReference type="AlphaFoldDB" id="N0DXD6"/>
<proteinExistence type="predicted"/>
<dbReference type="Proteomes" id="UP000013167">
    <property type="component" value="Unassembled WGS sequence"/>
</dbReference>
<evidence type="ECO:0000259" key="1">
    <source>
        <dbReference type="Pfam" id="PF00350"/>
    </source>
</evidence>
<dbReference type="STRING" id="1193181.BN10_1050003"/>
<comment type="caution">
    <text evidence="2">The sequence shown here is derived from an EMBL/GenBank/DDBJ whole genome shotgun (WGS) entry which is preliminary data.</text>
</comment>
<keyword evidence="3" id="KW-1185">Reference proteome</keyword>
<dbReference type="InterPro" id="IPR027417">
    <property type="entry name" value="P-loop_NTPase"/>
</dbReference>
<name>N0DXD6_9MICO</name>
<sequence length="486" mass="52782">MSSDAQHEAHALVREARDLYLASDSATRLLEELEMRLQEPLRLAIAGIVKAGKSTLLNAMLGERIAPTDAGECTRVVTWYRYADSPSITLHPHVGPPRRLRVHRVDGQVQVDLGDLSAEDVERIDIGWPSRVLKSAILIDTPGIASLSQDVSLRSTAFLAPDHSPGSADAIVYLIRHLHPMDVGFLEAFRDTAAGASRTVNAVAVLSRADELGSGRIDSLISARKVATRYERDGQFASLALGVIPVAGLVAEGARTLRESEFAAFRTLAELDRNHRERLLVSADRFVKPGEDQVLDDAVRAQLLSRFGVFGVRLATSLIRAGVEDSSDLAGQMVQQSGLMALREFIERHFIPRSTTLKIRSVLDALEHLLREEPQSGTTSVLAGIERLRLTNHSLRELSLLSQAQATGLPLADEDAVAAVRIVGGQGTDAAVRMDMVDATPDAIGERVNADLAHWRTLMNAPLTGRPAIEVCKVVIRSLEEIASQT</sequence>
<dbReference type="InterPro" id="IPR045063">
    <property type="entry name" value="Dynamin_N"/>
</dbReference>
<organism evidence="2 3">
    <name type="scientific">Phycicoccus elongatus Lp2</name>
    <dbReference type="NCBI Taxonomy" id="1193181"/>
    <lineage>
        <taxon>Bacteria</taxon>
        <taxon>Bacillati</taxon>
        <taxon>Actinomycetota</taxon>
        <taxon>Actinomycetes</taxon>
        <taxon>Micrococcales</taxon>
        <taxon>Intrasporangiaceae</taxon>
        <taxon>Phycicoccus</taxon>
    </lineage>
</organism>
<dbReference type="RefSeq" id="WP_010851422.1">
    <property type="nucleotide sequence ID" value="NZ_HF570956.1"/>
</dbReference>
<gene>
    <name evidence="2" type="ORF">BN10_1050003</name>
</gene>